<dbReference type="SMART" id="SM00320">
    <property type="entry name" value="WD40"/>
    <property type="match status" value="2"/>
</dbReference>
<organism evidence="2 3">
    <name type="scientific">Polyporus arcularius HHB13444</name>
    <dbReference type="NCBI Taxonomy" id="1314778"/>
    <lineage>
        <taxon>Eukaryota</taxon>
        <taxon>Fungi</taxon>
        <taxon>Dikarya</taxon>
        <taxon>Basidiomycota</taxon>
        <taxon>Agaricomycotina</taxon>
        <taxon>Agaricomycetes</taxon>
        <taxon>Polyporales</taxon>
        <taxon>Polyporaceae</taxon>
        <taxon>Polyporus</taxon>
    </lineage>
</organism>
<gene>
    <name evidence="2" type="ORF">K466DRAFT_557479</name>
</gene>
<feature type="compositionally biased region" description="Acidic residues" evidence="1">
    <location>
        <begin position="569"/>
        <end position="591"/>
    </location>
</feature>
<dbReference type="STRING" id="1314778.A0A5C3P7P5"/>
<dbReference type="EMBL" id="ML211559">
    <property type="protein sequence ID" value="TFK81793.1"/>
    <property type="molecule type" value="Genomic_DNA"/>
</dbReference>
<accession>A0A5C3P7P5</accession>
<keyword evidence="3" id="KW-1185">Reference proteome</keyword>
<feature type="region of interest" description="Disordered" evidence="1">
    <location>
        <begin position="566"/>
        <end position="596"/>
    </location>
</feature>
<evidence type="ECO:0000256" key="1">
    <source>
        <dbReference type="SAM" id="MobiDB-lite"/>
    </source>
</evidence>
<dbReference type="Proteomes" id="UP000308197">
    <property type="component" value="Unassembled WGS sequence"/>
</dbReference>
<reference evidence="2 3" key="1">
    <citation type="journal article" date="2019" name="Nat. Ecol. Evol.">
        <title>Megaphylogeny resolves global patterns of mushroom evolution.</title>
        <authorList>
            <person name="Varga T."/>
            <person name="Krizsan K."/>
            <person name="Foldi C."/>
            <person name="Dima B."/>
            <person name="Sanchez-Garcia M."/>
            <person name="Sanchez-Ramirez S."/>
            <person name="Szollosi G.J."/>
            <person name="Szarkandi J.G."/>
            <person name="Papp V."/>
            <person name="Albert L."/>
            <person name="Andreopoulos W."/>
            <person name="Angelini C."/>
            <person name="Antonin V."/>
            <person name="Barry K.W."/>
            <person name="Bougher N.L."/>
            <person name="Buchanan P."/>
            <person name="Buyck B."/>
            <person name="Bense V."/>
            <person name="Catcheside P."/>
            <person name="Chovatia M."/>
            <person name="Cooper J."/>
            <person name="Damon W."/>
            <person name="Desjardin D."/>
            <person name="Finy P."/>
            <person name="Geml J."/>
            <person name="Haridas S."/>
            <person name="Hughes K."/>
            <person name="Justo A."/>
            <person name="Karasinski D."/>
            <person name="Kautmanova I."/>
            <person name="Kiss B."/>
            <person name="Kocsube S."/>
            <person name="Kotiranta H."/>
            <person name="LaButti K.M."/>
            <person name="Lechner B.E."/>
            <person name="Liimatainen K."/>
            <person name="Lipzen A."/>
            <person name="Lukacs Z."/>
            <person name="Mihaltcheva S."/>
            <person name="Morgado L.N."/>
            <person name="Niskanen T."/>
            <person name="Noordeloos M.E."/>
            <person name="Ohm R.A."/>
            <person name="Ortiz-Santana B."/>
            <person name="Ovrebo C."/>
            <person name="Racz N."/>
            <person name="Riley R."/>
            <person name="Savchenko A."/>
            <person name="Shiryaev A."/>
            <person name="Soop K."/>
            <person name="Spirin V."/>
            <person name="Szebenyi C."/>
            <person name="Tomsovsky M."/>
            <person name="Tulloss R.E."/>
            <person name="Uehling J."/>
            <person name="Grigoriev I.V."/>
            <person name="Vagvolgyi C."/>
            <person name="Papp T."/>
            <person name="Martin F.M."/>
            <person name="Miettinen O."/>
            <person name="Hibbett D.S."/>
            <person name="Nagy L.G."/>
        </authorList>
    </citation>
    <scope>NUCLEOTIDE SEQUENCE [LARGE SCALE GENOMIC DNA]</scope>
    <source>
        <strain evidence="2 3">HHB13444</strain>
    </source>
</reference>
<dbReference type="InterPro" id="IPR001680">
    <property type="entry name" value="WD40_rpt"/>
</dbReference>
<name>A0A5C3P7P5_9APHY</name>
<sequence length="642" mass="70674">MPSHIARLGTLQKRLADYQQKSQEEDDFDAGFITLLRKVVDVVRDAEHSGAADLVEVVKKAGSILDGAVDWAYGEGDFDFLKSYAHSDNAPLVEDSAPQPFGQGMAKSLMALLQRLGNGPLPQNMRDEIVAPSWTESYRPHPKSTRLARFRDGANTSATDATPIAQTILQARCEISSDDFPCPVNSAISADSTTLAIIGQGGWKHRDPVLSLYILDETEDNDGGEEGQSSRHSLLGRHYRSVVLEPGLAEVAYQVVMDTPRKLAFTADSSRIKSFYWGRTGEASFKSWTPARGANVHTLDSSGHDGPVAMLPEGRLTRAGEGSFAIWDIDKLPTHKGGKRVGKGKLSHDSWRDNENDEIELSTGSKPTSTIKLVDEDKSFAPVILTLHEPSGHVLAGENARKTAGRYGCYALDLEDGGKKVARYLGHGGFVEAFSISPGDANSFATGCSDGYARLYDVRHPTPTMTLDSGKSGEFCSAVQLIHPDGIPVVFTGGDRSQSIKAWDIRARAMVYELATGNNAVRALSWDTKRNALYAATECDYMDRNGYHHGYRRARIPKWAQLYPQEAGEHEDEDMDDEEYDSDDDDGEENWPENAYHSEDSFGYAYDAGEHTLLRYGFKDDPDMRELPIYGQATVEHDGGYW</sequence>
<dbReference type="Gene3D" id="2.130.10.10">
    <property type="entry name" value="YVTN repeat-like/Quinoprotein amine dehydrogenase"/>
    <property type="match status" value="1"/>
</dbReference>
<protein>
    <recommendedName>
        <fullName evidence="4">WD40 repeat-like protein</fullName>
    </recommendedName>
</protein>
<dbReference type="InterPro" id="IPR036322">
    <property type="entry name" value="WD40_repeat_dom_sf"/>
</dbReference>
<dbReference type="AlphaFoldDB" id="A0A5C3P7P5"/>
<evidence type="ECO:0008006" key="4">
    <source>
        <dbReference type="Google" id="ProtNLM"/>
    </source>
</evidence>
<evidence type="ECO:0000313" key="2">
    <source>
        <dbReference type="EMBL" id="TFK81793.1"/>
    </source>
</evidence>
<dbReference type="SUPFAM" id="SSF50978">
    <property type="entry name" value="WD40 repeat-like"/>
    <property type="match status" value="1"/>
</dbReference>
<dbReference type="InParanoid" id="A0A5C3P7P5"/>
<proteinExistence type="predicted"/>
<evidence type="ECO:0000313" key="3">
    <source>
        <dbReference type="Proteomes" id="UP000308197"/>
    </source>
</evidence>
<dbReference type="InterPro" id="IPR015943">
    <property type="entry name" value="WD40/YVTN_repeat-like_dom_sf"/>
</dbReference>